<keyword evidence="2" id="KW-1133">Transmembrane helix</keyword>
<feature type="coiled-coil region" evidence="1">
    <location>
        <begin position="48"/>
        <end position="106"/>
    </location>
</feature>
<keyword evidence="4" id="KW-1185">Reference proteome</keyword>
<dbReference type="OrthoDB" id="266279at2"/>
<accession>A0A1H6F666</accession>
<keyword evidence="2" id="KW-0812">Transmembrane</keyword>
<evidence type="ECO:0000313" key="4">
    <source>
        <dbReference type="Proteomes" id="UP000236724"/>
    </source>
</evidence>
<feature type="transmembrane region" description="Helical" evidence="2">
    <location>
        <begin position="12"/>
        <end position="35"/>
    </location>
</feature>
<sequence length="245" mass="28049">MKKRSSREINIFSMSALDLFASALGAFILLTIMLFPSYLDDIKNKEKIIELETELEEIKKRIKNNTVQLDSKVALLKNCEASLSSVAECTKQQENLKVKLKNCQQQHQSCLTQLGHTFLIVVLKWQTQEQDIDLYVIDNKGRKFYYKRHNRNQAHYLGSLAELSVDTKVGPGIEIWETPSAEPGIYKIYADLYDRVGLPDNPVVSTSLYYRDGFKKLPQRTLSAEETLVLIAKIQVKKNGKIIIH</sequence>
<evidence type="ECO:0000256" key="1">
    <source>
        <dbReference type="SAM" id="Coils"/>
    </source>
</evidence>
<gene>
    <name evidence="3" type="ORF">MBHS_00723</name>
</gene>
<dbReference type="Proteomes" id="UP000236724">
    <property type="component" value="Unassembled WGS sequence"/>
</dbReference>
<evidence type="ECO:0000256" key="2">
    <source>
        <dbReference type="SAM" id="Phobius"/>
    </source>
</evidence>
<reference evidence="3 4" key="1">
    <citation type="submission" date="2016-10" db="EMBL/GenBank/DDBJ databases">
        <authorList>
            <person name="de Groot N.N."/>
        </authorList>
    </citation>
    <scope>NUCLEOTIDE SEQUENCE [LARGE SCALE GENOMIC DNA]</scope>
    <source>
        <strain evidence="3">MBHS1</strain>
    </source>
</reference>
<organism evidence="3 4">
    <name type="scientific">Candidatus Venteria ishoeyi</name>
    <dbReference type="NCBI Taxonomy" id="1899563"/>
    <lineage>
        <taxon>Bacteria</taxon>
        <taxon>Pseudomonadati</taxon>
        <taxon>Pseudomonadota</taxon>
        <taxon>Gammaproteobacteria</taxon>
        <taxon>Thiotrichales</taxon>
        <taxon>Thiotrichaceae</taxon>
        <taxon>Venteria</taxon>
    </lineage>
</organism>
<proteinExistence type="predicted"/>
<dbReference type="AlphaFoldDB" id="A0A1H6F666"/>
<name>A0A1H6F666_9GAMM</name>
<dbReference type="EMBL" id="FMSV02000127">
    <property type="protein sequence ID" value="SEH04871.1"/>
    <property type="molecule type" value="Genomic_DNA"/>
</dbReference>
<keyword evidence="1" id="KW-0175">Coiled coil</keyword>
<keyword evidence="2" id="KW-0472">Membrane</keyword>
<evidence type="ECO:0008006" key="5">
    <source>
        <dbReference type="Google" id="ProtNLM"/>
    </source>
</evidence>
<protein>
    <recommendedName>
        <fullName evidence="5">DUF2135 domain-containing protein</fullName>
    </recommendedName>
</protein>
<dbReference type="RefSeq" id="WP_103918888.1">
    <property type="nucleotide sequence ID" value="NZ_FMSV02000127.1"/>
</dbReference>
<evidence type="ECO:0000313" key="3">
    <source>
        <dbReference type="EMBL" id="SEH04871.1"/>
    </source>
</evidence>